<dbReference type="PANTHER" id="PTHR42953">
    <property type="entry name" value="HIGH-AFFINITY ZINC UPTAKE SYSTEM PROTEIN ZNUA-RELATED"/>
    <property type="match status" value="1"/>
</dbReference>
<dbReference type="InterPro" id="IPR006127">
    <property type="entry name" value="ZnuA-like"/>
</dbReference>
<evidence type="ECO:0000313" key="6">
    <source>
        <dbReference type="EMBL" id="MSR90876.1"/>
    </source>
</evidence>
<dbReference type="PANTHER" id="PTHR42953:SF1">
    <property type="entry name" value="METAL-BINDING PROTEIN HI_0362-RELATED"/>
    <property type="match status" value="1"/>
</dbReference>
<dbReference type="Proteomes" id="UP000460287">
    <property type="component" value="Unassembled WGS sequence"/>
</dbReference>
<evidence type="ECO:0000256" key="5">
    <source>
        <dbReference type="SAM" id="Phobius"/>
    </source>
</evidence>
<keyword evidence="5" id="KW-1133">Transmembrane helix</keyword>
<gene>
    <name evidence="6" type="ORF">FYJ33_05475</name>
</gene>
<dbReference type="GO" id="GO:0030001">
    <property type="term" value="P:metal ion transport"/>
    <property type="evidence" value="ECO:0007669"/>
    <property type="project" value="InterPro"/>
</dbReference>
<proteinExistence type="predicted"/>
<keyword evidence="3" id="KW-0479">Metal-binding</keyword>
<keyword evidence="4" id="KW-0732">Signal</keyword>
<comment type="subcellular location">
    <subcellularLocation>
        <location evidence="1">Cell envelope</location>
    </subcellularLocation>
</comment>
<dbReference type="InterPro" id="IPR050492">
    <property type="entry name" value="Bact_metal-bind_prot9"/>
</dbReference>
<feature type="transmembrane region" description="Helical" evidence="5">
    <location>
        <begin position="9"/>
        <end position="27"/>
    </location>
</feature>
<keyword evidence="5" id="KW-0472">Membrane</keyword>
<dbReference type="Pfam" id="PF01297">
    <property type="entry name" value="ZnuA"/>
    <property type="match status" value="1"/>
</dbReference>
<comment type="caution">
    <text evidence="6">The sequence shown here is derived from an EMBL/GenBank/DDBJ whole genome shotgun (WGS) entry which is preliminary data.</text>
</comment>
<dbReference type="Gene3D" id="3.40.50.1980">
    <property type="entry name" value="Nitrogenase molybdenum iron protein domain"/>
    <property type="match status" value="1"/>
</dbReference>
<dbReference type="GO" id="GO:0046872">
    <property type="term" value="F:metal ion binding"/>
    <property type="evidence" value="ECO:0007669"/>
    <property type="project" value="UniProtKB-KW"/>
</dbReference>
<protein>
    <recommendedName>
        <fullName evidence="8">ABC transporter substrate-binding protein</fullName>
    </recommendedName>
</protein>
<dbReference type="AlphaFoldDB" id="A0A7X2MXG2"/>
<sequence>MRKINLKKLTFILVFMNVIFFIGINYFNYFKPQIESEANEKRPDDETQAKDVYLNIMTTDKMVYKMCSQIVNGEHNVMMMFDDAEDENNFKINNDTLNNVSKMDLFMYTGKGNETWIDKFIEKLKKGKVGIIDLSRGTKTINNSKTLLSDNKENKYNEYYWLSPDEYKISLYNVKNAIQERDIKNREIYEKNYESILLKISEKERELQKSADFFNGKKVILIGDNLEYLMQYLKIEYIKIPQDIGDEEFKKKVDVFCYNTKKRDENLANTNNSRESDDKVIFVLDKNQESDIIKKELSSLHKKVLNVNIDKNKDYVEYLEEVSNSINKLKEQNK</sequence>
<organism evidence="6 7">
    <name type="scientific">Inconstantimicrobium porci</name>
    <dbReference type="NCBI Taxonomy" id="2652291"/>
    <lineage>
        <taxon>Bacteria</taxon>
        <taxon>Bacillati</taxon>
        <taxon>Bacillota</taxon>
        <taxon>Clostridia</taxon>
        <taxon>Eubacteriales</taxon>
        <taxon>Clostridiaceae</taxon>
        <taxon>Inconstantimicrobium</taxon>
    </lineage>
</organism>
<dbReference type="SUPFAM" id="SSF53807">
    <property type="entry name" value="Helical backbone' metal receptor"/>
    <property type="match status" value="1"/>
</dbReference>
<reference evidence="6 7" key="1">
    <citation type="submission" date="2019-08" db="EMBL/GenBank/DDBJ databases">
        <title>In-depth cultivation of the pig gut microbiome towards novel bacterial diversity and tailored functional studies.</title>
        <authorList>
            <person name="Wylensek D."/>
            <person name="Hitch T.C.A."/>
            <person name="Clavel T."/>
        </authorList>
    </citation>
    <scope>NUCLEOTIDE SEQUENCE [LARGE SCALE GENOMIC DNA]</scope>
    <source>
        <strain evidence="6 7">WCA-383-APC-5B</strain>
    </source>
</reference>
<name>A0A7X2MXG2_9CLOT</name>
<keyword evidence="5" id="KW-0812">Transmembrane</keyword>
<evidence type="ECO:0000256" key="4">
    <source>
        <dbReference type="ARBA" id="ARBA00022729"/>
    </source>
</evidence>
<evidence type="ECO:0000256" key="3">
    <source>
        <dbReference type="ARBA" id="ARBA00022723"/>
    </source>
</evidence>
<evidence type="ECO:0000256" key="2">
    <source>
        <dbReference type="ARBA" id="ARBA00022448"/>
    </source>
</evidence>
<dbReference type="RefSeq" id="WP_154530756.1">
    <property type="nucleotide sequence ID" value="NZ_VULX01000005.1"/>
</dbReference>
<keyword evidence="7" id="KW-1185">Reference proteome</keyword>
<evidence type="ECO:0000256" key="1">
    <source>
        <dbReference type="ARBA" id="ARBA00004196"/>
    </source>
</evidence>
<dbReference type="GO" id="GO:0030313">
    <property type="term" value="C:cell envelope"/>
    <property type="evidence" value="ECO:0007669"/>
    <property type="project" value="UniProtKB-SubCell"/>
</dbReference>
<keyword evidence="2" id="KW-0813">Transport</keyword>
<evidence type="ECO:0008006" key="8">
    <source>
        <dbReference type="Google" id="ProtNLM"/>
    </source>
</evidence>
<evidence type="ECO:0000313" key="7">
    <source>
        <dbReference type="Proteomes" id="UP000460287"/>
    </source>
</evidence>
<accession>A0A7X2MXG2</accession>
<dbReference type="EMBL" id="VULX01000005">
    <property type="protein sequence ID" value="MSR90876.1"/>
    <property type="molecule type" value="Genomic_DNA"/>
</dbReference>